<evidence type="ECO:0000313" key="1">
    <source>
        <dbReference type="EMBL" id="JAD23875.1"/>
    </source>
</evidence>
<reference evidence="1" key="1">
    <citation type="submission" date="2014-09" db="EMBL/GenBank/DDBJ databases">
        <authorList>
            <person name="Magalhaes I.L.F."/>
            <person name="Oliveira U."/>
            <person name="Santos F.R."/>
            <person name="Vidigal T.H.D.A."/>
            <person name="Brescovit A.D."/>
            <person name="Santos A.J."/>
        </authorList>
    </citation>
    <scope>NUCLEOTIDE SEQUENCE</scope>
    <source>
        <tissue evidence="1">Shoot tissue taken approximately 20 cm above the soil surface</tissue>
    </source>
</reference>
<reference evidence="1" key="2">
    <citation type="journal article" date="2015" name="Data Brief">
        <title>Shoot transcriptome of the giant reed, Arundo donax.</title>
        <authorList>
            <person name="Barrero R.A."/>
            <person name="Guerrero F.D."/>
            <person name="Moolhuijzen P."/>
            <person name="Goolsby J.A."/>
            <person name="Tidwell J."/>
            <person name="Bellgard S.E."/>
            <person name="Bellgard M.I."/>
        </authorList>
    </citation>
    <scope>NUCLEOTIDE SEQUENCE</scope>
    <source>
        <tissue evidence="1">Shoot tissue taken approximately 20 cm above the soil surface</tissue>
    </source>
</reference>
<dbReference type="AlphaFoldDB" id="A0A0A8YF55"/>
<sequence>MFATSGSIPVQRNAPMQ</sequence>
<accession>A0A0A8YF55</accession>
<proteinExistence type="predicted"/>
<name>A0A0A8YF55_ARUDO</name>
<organism evidence="1">
    <name type="scientific">Arundo donax</name>
    <name type="common">Giant reed</name>
    <name type="synonym">Donax arundinaceus</name>
    <dbReference type="NCBI Taxonomy" id="35708"/>
    <lineage>
        <taxon>Eukaryota</taxon>
        <taxon>Viridiplantae</taxon>
        <taxon>Streptophyta</taxon>
        <taxon>Embryophyta</taxon>
        <taxon>Tracheophyta</taxon>
        <taxon>Spermatophyta</taxon>
        <taxon>Magnoliopsida</taxon>
        <taxon>Liliopsida</taxon>
        <taxon>Poales</taxon>
        <taxon>Poaceae</taxon>
        <taxon>PACMAD clade</taxon>
        <taxon>Arundinoideae</taxon>
        <taxon>Arundineae</taxon>
        <taxon>Arundo</taxon>
    </lineage>
</organism>
<protein>
    <submittedName>
        <fullName evidence="1">Uncharacterized protein</fullName>
    </submittedName>
</protein>
<dbReference type="EMBL" id="GBRH01274020">
    <property type="protein sequence ID" value="JAD23875.1"/>
    <property type="molecule type" value="Transcribed_RNA"/>
</dbReference>